<feature type="compositionally biased region" description="Low complexity" evidence="5">
    <location>
        <begin position="911"/>
        <end position="927"/>
    </location>
</feature>
<evidence type="ECO:0000313" key="10">
    <source>
        <dbReference type="Proteomes" id="UP000695000"/>
    </source>
</evidence>
<evidence type="ECO:0000256" key="1">
    <source>
        <dbReference type="ARBA" id="ARBA00004132"/>
    </source>
</evidence>
<name>A0ABM1MRA0_NICVS</name>
<gene>
    <name evidence="11" type="primary">LOC108563054</name>
</gene>
<dbReference type="Gene3D" id="3.90.190.10">
    <property type="entry name" value="Protein tyrosine phosphatase superfamily"/>
    <property type="match status" value="1"/>
</dbReference>
<evidence type="ECO:0000259" key="9">
    <source>
        <dbReference type="PROSITE" id="PS51182"/>
    </source>
</evidence>
<dbReference type="InterPro" id="IPR008271">
    <property type="entry name" value="Ser/Thr_kinase_AS"/>
</dbReference>
<comment type="similarity">
    <text evidence="2">Belongs to the protein kinase superfamily. AGC Ser/Thr protein kinase family. PKC subfamily.</text>
</comment>
<dbReference type="PROSITE" id="PS50076">
    <property type="entry name" value="DNAJ_2"/>
    <property type="match status" value="1"/>
</dbReference>
<dbReference type="SUPFAM" id="SSF52799">
    <property type="entry name" value="(Phosphotyrosine protein) phosphatases II"/>
    <property type="match status" value="1"/>
</dbReference>
<comment type="subcellular location">
    <subcellularLocation>
        <location evidence="1">Cytoplasmic vesicle</location>
        <location evidence="1">Clathrin-coated vesicle</location>
    </subcellularLocation>
</comment>
<sequence length="1142" mass="127250">MSDLFKSAFGYFSGPGAVQSDNPFVGQTIEISNVKLRIQRVIAEGGFAVVFVAQDVATGKEYALKRLLAADEEAKRNIINEINLLKKVSGHLNIIQYLSTSFIDKSQTGHGQHEFLLVTELCTGGSLMEILQLRTAPFELDVITRIFYQACRAVSHMHSQVPPIIHRDLKIENLLLSNEGTVKLCDFGSATLEVFRPDISWSVNKRTTLEENLARFTTPMYRAPEMIDSWSNFYVGPPVDVWALGCILYTLCYMKHPYEDSAKLRIINANYVLPPDPKYSCFHDIIRGCFQVNPEHRISVSGILERLAAIAESNGYNLRAPLENLTPKPEVEDCADGNQANGIRAPTNPVPKKQVPQRPTSVPQRPAPPPPMAQKGLSRVPVEDPKNNNNANAAAPSGLFSSIKGGAGSFFKGLKDTSSKVMATMQQSIARSDLDISYITSRIVVMPYPSEGIESAYRTNHVDDVKVFLETRHPNAKYSVYNVSGRSYTSKFGNARVVDCGFAYPEHCKAPLLNSLYQLCEDVYQYLAGDSRNICVIHCLDGKSTSATLVCALMIYADVFRVPEDALQMFAVKRFPPNMKPSELRYLYYLTDILKHPPLYPHYKPVTLVSLQMQPVPLFTKVRDGCRPYLEVYSENRCILSTMQEYDSMRLFNISDGKCTLQINANVCGDVCVIVYHARNILGGVMSQGKATGLKICQIQFHTGFIPEEETCIRFTKSDLDCLAEGNDHYQERFVVNLNVFVSDSERQPTQPAPWFTDKTVKAVDTVFGSQLEKHETLDNFASKPKAKATPPPRPQDKPKRPMPPSPRLARVDLVKDSSDSDSDSFVKLDDCVKRAEEAVDLLNLNSSPKPADGKTTSPSTNFDLLSDLCEQTSGNANYAKNLKSDDIFDPFGTASAPDNSSNFAGNWSTQQQQQPPQNTNINHPQQSGLDGMNFSGNQWANNSKPQTNNNGMFTPNPPTTPQHGASTTPQHHAKSPANPDYSRSHFDTAFGKKTAAPDVKPKPTDIFGDLLGSQGYQFTAKKDSGPRTMNDMRKEELVKDMDPEKLKILEWVDGKKQNIRALLCSMHTILWDGAKWNKCEMHQLVTPADVKKAYRRACLAVHPDKQAGTENENLAKLIFMEMNNAWSDFENDATQQNMFSS</sequence>
<dbReference type="InterPro" id="IPR000719">
    <property type="entry name" value="Prot_kinase_dom"/>
</dbReference>
<dbReference type="RefSeq" id="XP_017777100.1">
    <property type="nucleotide sequence ID" value="XM_017921611.1"/>
</dbReference>
<evidence type="ECO:0000259" key="7">
    <source>
        <dbReference type="PROSITE" id="PS50076"/>
    </source>
</evidence>
<dbReference type="PROSITE" id="PS50011">
    <property type="entry name" value="PROTEIN_KINASE_DOM"/>
    <property type="match status" value="1"/>
</dbReference>
<feature type="region of interest" description="Disordered" evidence="5">
    <location>
        <begin position="328"/>
        <end position="398"/>
    </location>
</feature>
<feature type="region of interest" description="Disordered" evidence="5">
    <location>
        <begin position="893"/>
        <end position="987"/>
    </location>
</feature>
<reference evidence="11" key="1">
    <citation type="submission" date="2025-08" db="UniProtKB">
        <authorList>
            <consortium name="RefSeq"/>
        </authorList>
    </citation>
    <scope>IDENTIFICATION</scope>
    <source>
        <tissue evidence="11">Whole Larva</tissue>
    </source>
</reference>
<feature type="domain" description="Phosphatase tensin-type" evidence="8">
    <location>
        <begin position="425"/>
        <end position="597"/>
    </location>
</feature>
<keyword evidence="10" id="KW-1185">Reference proteome</keyword>
<dbReference type="CDD" id="cd14511">
    <property type="entry name" value="PTP_auxilin-like"/>
    <property type="match status" value="1"/>
</dbReference>
<dbReference type="PANTHER" id="PTHR22967:SF105">
    <property type="entry name" value="CYCLIN-G-ASSOCIATED KINASE"/>
    <property type="match status" value="1"/>
</dbReference>
<dbReference type="CDD" id="cd06257">
    <property type="entry name" value="DnaJ"/>
    <property type="match status" value="1"/>
</dbReference>
<dbReference type="InterPro" id="IPR001623">
    <property type="entry name" value="DnaJ_domain"/>
</dbReference>
<dbReference type="InterPro" id="IPR011009">
    <property type="entry name" value="Kinase-like_dom_sf"/>
</dbReference>
<protein>
    <submittedName>
        <fullName evidence="11">Cyclin-G-associated kinase</fullName>
    </submittedName>
</protein>
<dbReference type="InterPro" id="IPR035892">
    <property type="entry name" value="C2_domain_sf"/>
</dbReference>
<feature type="compositionally biased region" description="Polar residues" evidence="5">
    <location>
        <begin position="897"/>
        <end position="910"/>
    </location>
</feature>
<dbReference type="SMART" id="SM00220">
    <property type="entry name" value="S_TKc"/>
    <property type="match status" value="1"/>
</dbReference>
<dbReference type="Pfam" id="PF10409">
    <property type="entry name" value="PTEN_C2"/>
    <property type="match status" value="1"/>
</dbReference>
<dbReference type="InterPro" id="IPR029023">
    <property type="entry name" value="Tensin_phosphatase"/>
</dbReference>
<dbReference type="Gene3D" id="1.10.510.10">
    <property type="entry name" value="Transferase(Phosphotransferase) domain 1"/>
    <property type="match status" value="1"/>
</dbReference>
<dbReference type="SMART" id="SM01326">
    <property type="entry name" value="PTEN_C2"/>
    <property type="match status" value="1"/>
</dbReference>
<dbReference type="PROSITE" id="PS00108">
    <property type="entry name" value="PROTEIN_KINASE_ST"/>
    <property type="match status" value="1"/>
</dbReference>
<evidence type="ECO:0000259" key="8">
    <source>
        <dbReference type="PROSITE" id="PS51181"/>
    </source>
</evidence>
<dbReference type="InterPro" id="IPR029021">
    <property type="entry name" value="Prot-tyrosine_phosphatase-like"/>
</dbReference>
<proteinExistence type="inferred from homology"/>
<accession>A0ABM1MRA0</accession>
<dbReference type="Proteomes" id="UP000695000">
    <property type="component" value="Unplaced"/>
</dbReference>
<keyword evidence="4" id="KW-0968">Cytoplasmic vesicle</keyword>
<evidence type="ECO:0000313" key="11">
    <source>
        <dbReference type="RefSeq" id="XP_017777100.1"/>
    </source>
</evidence>
<dbReference type="SUPFAM" id="SSF56112">
    <property type="entry name" value="Protein kinase-like (PK-like)"/>
    <property type="match status" value="1"/>
</dbReference>
<dbReference type="PROSITE" id="PS51181">
    <property type="entry name" value="PPASE_TENSIN"/>
    <property type="match status" value="1"/>
</dbReference>
<dbReference type="GO" id="GO:0016301">
    <property type="term" value="F:kinase activity"/>
    <property type="evidence" value="ECO:0007669"/>
    <property type="project" value="UniProtKB-KW"/>
</dbReference>
<feature type="region of interest" description="Disordered" evidence="5">
    <location>
        <begin position="779"/>
        <end position="809"/>
    </location>
</feature>
<dbReference type="InterPro" id="IPR036869">
    <property type="entry name" value="J_dom_sf"/>
</dbReference>
<evidence type="ECO:0000259" key="6">
    <source>
        <dbReference type="PROSITE" id="PS50011"/>
    </source>
</evidence>
<dbReference type="SUPFAM" id="SSF49562">
    <property type="entry name" value="C2 domain (Calcium/lipid-binding domain, CaLB)"/>
    <property type="match status" value="1"/>
</dbReference>
<keyword evidence="3" id="KW-0547">Nucleotide-binding</keyword>
<feature type="compositionally biased region" description="Polar residues" evidence="5">
    <location>
        <begin position="935"/>
        <end position="954"/>
    </location>
</feature>
<dbReference type="Gene3D" id="1.10.287.110">
    <property type="entry name" value="DnaJ domain"/>
    <property type="match status" value="1"/>
</dbReference>
<dbReference type="InterPro" id="IPR014020">
    <property type="entry name" value="Tensin_C2-dom"/>
</dbReference>
<keyword evidence="11" id="KW-0418">Kinase</keyword>
<dbReference type="PROSITE" id="PS51182">
    <property type="entry name" value="C2_TENSIN"/>
    <property type="match status" value="1"/>
</dbReference>
<feature type="domain" description="J" evidence="7">
    <location>
        <begin position="1075"/>
        <end position="1142"/>
    </location>
</feature>
<dbReference type="Pfam" id="PF00069">
    <property type="entry name" value="Pkinase"/>
    <property type="match status" value="1"/>
</dbReference>
<feature type="domain" description="Protein kinase" evidence="6">
    <location>
        <begin position="36"/>
        <end position="310"/>
    </location>
</feature>
<evidence type="ECO:0000256" key="5">
    <source>
        <dbReference type="SAM" id="MobiDB-lite"/>
    </source>
</evidence>
<evidence type="ECO:0000256" key="3">
    <source>
        <dbReference type="ARBA" id="ARBA00022741"/>
    </source>
</evidence>
<dbReference type="PANTHER" id="PTHR22967">
    <property type="entry name" value="SERINE/THREONINE PROTEIN KINASE"/>
    <property type="match status" value="1"/>
</dbReference>
<organism evidence="10 11">
    <name type="scientific">Nicrophorus vespilloides</name>
    <name type="common">Boreal carrion beetle</name>
    <dbReference type="NCBI Taxonomy" id="110193"/>
    <lineage>
        <taxon>Eukaryota</taxon>
        <taxon>Metazoa</taxon>
        <taxon>Ecdysozoa</taxon>
        <taxon>Arthropoda</taxon>
        <taxon>Hexapoda</taxon>
        <taxon>Insecta</taxon>
        <taxon>Pterygota</taxon>
        <taxon>Neoptera</taxon>
        <taxon>Endopterygota</taxon>
        <taxon>Coleoptera</taxon>
        <taxon>Polyphaga</taxon>
        <taxon>Staphyliniformia</taxon>
        <taxon>Silphidae</taxon>
        <taxon>Nicrophorinae</taxon>
        <taxon>Nicrophorus</taxon>
    </lineage>
</organism>
<keyword evidence="11" id="KW-0808">Transferase</keyword>
<feature type="compositionally biased region" description="Polar residues" evidence="5">
    <location>
        <begin position="962"/>
        <end position="971"/>
    </location>
</feature>
<evidence type="ECO:0000256" key="4">
    <source>
        <dbReference type="ARBA" id="ARBA00023329"/>
    </source>
</evidence>
<dbReference type="SUPFAM" id="SSF46565">
    <property type="entry name" value="Chaperone J-domain"/>
    <property type="match status" value="1"/>
</dbReference>
<dbReference type="GeneID" id="108563054"/>
<dbReference type="Gene3D" id="2.60.40.1110">
    <property type="match status" value="1"/>
</dbReference>
<feature type="domain" description="C2 tensin-type" evidence="9">
    <location>
        <begin position="603"/>
        <end position="743"/>
    </location>
</feature>
<evidence type="ECO:0000256" key="2">
    <source>
        <dbReference type="ARBA" id="ARBA00005490"/>
    </source>
</evidence>